<dbReference type="GO" id="GO:0000155">
    <property type="term" value="F:phosphorelay sensor kinase activity"/>
    <property type="evidence" value="ECO:0007669"/>
    <property type="project" value="InterPro"/>
</dbReference>
<dbReference type="InterPro" id="IPR003852">
    <property type="entry name" value="Sig_transdc_His_kinase_KdpD_N"/>
</dbReference>
<dbReference type="CDD" id="cd01987">
    <property type="entry name" value="USP_KdpD-like"/>
    <property type="match status" value="1"/>
</dbReference>
<reference evidence="6 7" key="1">
    <citation type="submission" date="2018-06" db="EMBL/GenBank/DDBJ databases">
        <authorList>
            <consortium name="Pathogen Informatics"/>
            <person name="Doyle S."/>
        </authorList>
    </citation>
    <scope>NUCLEOTIDE SEQUENCE [LARGE SCALE GENOMIC DNA]</scope>
    <source>
        <strain evidence="6 7">NCTC12112</strain>
    </source>
</reference>
<dbReference type="SUPFAM" id="SSF52402">
    <property type="entry name" value="Adenine nucleotide alpha hydrolases-like"/>
    <property type="match status" value="1"/>
</dbReference>
<dbReference type="EMBL" id="LS483487">
    <property type="protein sequence ID" value="SQI99829.1"/>
    <property type="molecule type" value="Genomic_DNA"/>
</dbReference>
<dbReference type="GO" id="GO:0005737">
    <property type="term" value="C:cytoplasm"/>
    <property type="evidence" value="ECO:0007669"/>
    <property type="project" value="UniProtKB-ARBA"/>
</dbReference>
<gene>
    <name evidence="6" type="primary">kdpD</name>
    <name evidence="6" type="ORF">NCTC12112_00271</name>
</gene>
<dbReference type="Gene3D" id="3.40.50.300">
    <property type="entry name" value="P-loop containing nucleotide triphosphate hydrolases"/>
    <property type="match status" value="1"/>
</dbReference>
<dbReference type="Gene3D" id="3.40.50.620">
    <property type="entry name" value="HUPs"/>
    <property type="match status" value="1"/>
</dbReference>
<dbReference type="KEGG" id="ful:C4N20_08605"/>
<name>A0AAX2J6P9_9FUSO</name>
<dbReference type="Pfam" id="PF02702">
    <property type="entry name" value="KdpD"/>
    <property type="match status" value="1"/>
</dbReference>
<keyword evidence="2" id="KW-0418">Kinase</keyword>
<dbReference type="AlphaFoldDB" id="A0AAX2J6P9"/>
<evidence type="ECO:0000256" key="3">
    <source>
        <dbReference type="ARBA" id="ARBA00023012"/>
    </source>
</evidence>
<evidence type="ECO:0000256" key="1">
    <source>
        <dbReference type="ARBA" id="ARBA00022679"/>
    </source>
</evidence>
<protein>
    <submittedName>
        <fullName evidence="6">Sensor protein KdpD</fullName>
        <ecNumber evidence="6">2.7.13.3</ecNumber>
    </submittedName>
</protein>
<dbReference type="InterPro" id="IPR014729">
    <property type="entry name" value="Rossmann-like_a/b/a_fold"/>
</dbReference>
<accession>A0AAX2J6P9</accession>
<keyword evidence="3" id="KW-0902">Two-component regulatory system</keyword>
<dbReference type="GO" id="GO:0005886">
    <property type="term" value="C:plasma membrane"/>
    <property type="evidence" value="ECO:0007669"/>
    <property type="project" value="TreeGrafter"/>
</dbReference>
<evidence type="ECO:0000259" key="5">
    <source>
        <dbReference type="Pfam" id="PF02702"/>
    </source>
</evidence>
<proteinExistence type="predicted"/>
<evidence type="ECO:0000313" key="7">
    <source>
        <dbReference type="Proteomes" id="UP000249008"/>
    </source>
</evidence>
<dbReference type="InterPro" id="IPR006016">
    <property type="entry name" value="UspA"/>
</dbReference>
<dbReference type="InterPro" id="IPR027417">
    <property type="entry name" value="P-loop_NTPase"/>
</dbReference>
<dbReference type="PANTHER" id="PTHR45569">
    <property type="entry name" value="SENSOR PROTEIN KDPD"/>
    <property type="match status" value="1"/>
</dbReference>
<dbReference type="EC" id="2.7.13.3" evidence="6"/>
<keyword evidence="1 6" id="KW-0808">Transferase</keyword>
<dbReference type="GeneID" id="78454868"/>
<dbReference type="Pfam" id="PF00582">
    <property type="entry name" value="Usp"/>
    <property type="match status" value="1"/>
</dbReference>
<dbReference type="Proteomes" id="UP000249008">
    <property type="component" value="Chromosome 1"/>
</dbReference>
<organism evidence="6 7">
    <name type="scientific">Fusobacterium ulcerans</name>
    <dbReference type="NCBI Taxonomy" id="861"/>
    <lineage>
        <taxon>Bacteria</taxon>
        <taxon>Fusobacteriati</taxon>
        <taxon>Fusobacteriota</taxon>
        <taxon>Fusobacteriia</taxon>
        <taxon>Fusobacteriales</taxon>
        <taxon>Fusobacteriaceae</taxon>
        <taxon>Fusobacterium</taxon>
    </lineage>
</organism>
<dbReference type="InterPro" id="IPR052023">
    <property type="entry name" value="Histidine_kinase_KdpD"/>
</dbReference>
<sequence length="380" mass="43578">MDEGKRLTPEEALKIYNKEKNGKLKIYLGYSPGVGKTYTMLREANIRARRGEDICIGYIEPHDRKATTEQIGILEEIPPLEIEYCGKRYKEVDVEGIKKRKPATVLVDELAHTNIKGSKNKKRYEDILEILGAGINVHTTMNIQHLESLNDTIHIITGIVVRETIPDKIINIANEVEVIDISFTSLEERLKRGEIYNFQTVPNALKNFFRQGNLNALREIALRQIAQEVDNNLIEYMKDKKITTNWHTTERVLVSISSSPKAGRVVRYGARIAQRYKCEFYVISIETTGILKKGFTEEEWKVIEEHENLAKTLGAEVVRLKGKDIVKEILKFSSEKRITQIVLGHSKRSRLTTFFRGSVINKIIENSKGAEIRIVPWENM</sequence>
<dbReference type="PANTHER" id="PTHR45569:SF1">
    <property type="entry name" value="SENSOR PROTEIN KDPD"/>
    <property type="match status" value="1"/>
</dbReference>
<evidence type="ECO:0000313" key="6">
    <source>
        <dbReference type="EMBL" id="SQI99829.1"/>
    </source>
</evidence>
<evidence type="ECO:0000256" key="2">
    <source>
        <dbReference type="ARBA" id="ARBA00022777"/>
    </source>
</evidence>
<dbReference type="FunFam" id="3.40.50.300:FF:000483">
    <property type="entry name" value="Sensor histidine kinase KdpD"/>
    <property type="match status" value="1"/>
</dbReference>
<feature type="domain" description="UspA" evidence="4">
    <location>
        <begin position="250"/>
        <end position="368"/>
    </location>
</feature>
<evidence type="ECO:0000259" key="4">
    <source>
        <dbReference type="Pfam" id="PF00582"/>
    </source>
</evidence>
<feature type="domain" description="Signal transduction histidine kinase osmosensitive K+ channel sensor N-terminal" evidence="5">
    <location>
        <begin position="21"/>
        <end position="229"/>
    </location>
</feature>
<dbReference type="RefSeq" id="WP_005979065.1">
    <property type="nucleotide sequence ID" value="NZ_CABKNW010000004.1"/>
</dbReference>